<dbReference type="Gene3D" id="3.90.79.10">
    <property type="entry name" value="Nucleoside Triphosphate Pyrophosphohydrolase"/>
    <property type="match status" value="1"/>
</dbReference>
<dbReference type="EMBL" id="GHBP01003792">
    <property type="protein sequence ID" value="NDJ93485.1"/>
    <property type="molecule type" value="Transcribed_RNA"/>
</dbReference>
<sequence>MVDNGEMLEQAMIRESVEEVLNLSDSEEVEKGMKWLQRNIPKGIDIYKGYVCDERNTDNAWIETCVRACLETQEDKIDFPFKAGTDADDAFWTKVSHNSTHMHHKDILQSFCDRIGAKF</sequence>
<dbReference type="GO" id="GO:0047631">
    <property type="term" value="F:ADP-ribose diphosphatase activity"/>
    <property type="evidence" value="ECO:0007669"/>
    <property type="project" value="InterPro"/>
</dbReference>
<dbReference type="InterPro" id="IPR039989">
    <property type="entry name" value="NUDT9"/>
</dbReference>
<dbReference type="AlphaFoldDB" id="A0A6G3MHH4"/>
<dbReference type="PANTHER" id="PTHR13030">
    <property type="entry name" value="NUDIX HYDROLASE"/>
    <property type="match status" value="1"/>
</dbReference>
<dbReference type="PANTHER" id="PTHR13030:SF8">
    <property type="entry name" value="ADP-RIBOSE PYROPHOSPHATASE, MITOCHONDRIAL"/>
    <property type="match status" value="1"/>
</dbReference>
<organism evidence="1">
    <name type="scientific">Henneguya salminicola</name>
    <name type="common">Myxosporean</name>
    <dbReference type="NCBI Taxonomy" id="69463"/>
    <lineage>
        <taxon>Eukaryota</taxon>
        <taxon>Metazoa</taxon>
        <taxon>Cnidaria</taxon>
        <taxon>Myxozoa</taxon>
        <taxon>Myxosporea</taxon>
        <taxon>Bivalvulida</taxon>
        <taxon>Platysporina</taxon>
        <taxon>Myxobolidae</taxon>
        <taxon>Henneguya</taxon>
    </lineage>
</organism>
<proteinExistence type="predicted"/>
<evidence type="ECO:0000313" key="1">
    <source>
        <dbReference type="EMBL" id="NDJ93485.1"/>
    </source>
</evidence>
<name>A0A6G3MHH4_HENSL</name>
<reference evidence="1" key="1">
    <citation type="submission" date="2018-11" db="EMBL/GenBank/DDBJ databases">
        <title>Henneguya salminicola genome and transcriptome.</title>
        <authorList>
            <person name="Yahalomi D."/>
            <person name="Atkinson S.D."/>
            <person name="Neuhof M."/>
            <person name="Chang E.S."/>
            <person name="Philippe H."/>
            <person name="Cartwright P."/>
            <person name="Bartholomew J.L."/>
            <person name="Huchon D."/>
        </authorList>
    </citation>
    <scope>NUCLEOTIDE SEQUENCE</scope>
    <source>
        <strain evidence="1">Hz1</strain>
        <tissue evidence="1">Whole</tissue>
    </source>
</reference>
<protein>
    <submittedName>
        <fullName evidence="1">Putative nudix hydrolase 6 (Trinotate prediction)</fullName>
    </submittedName>
</protein>
<accession>A0A6G3MHH4</accession>
<keyword evidence="1" id="KW-0378">Hydrolase</keyword>